<dbReference type="InterPro" id="IPR028082">
    <property type="entry name" value="Peripla_BP_I"/>
</dbReference>
<dbReference type="AlphaFoldDB" id="A0A9D1F6D3"/>
<dbReference type="Proteomes" id="UP000823927">
    <property type="component" value="Unassembled WGS sequence"/>
</dbReference>
<organism evidence="4 5">
    <name type="scientific">Candidatus Scybalocola faecigallinarum</name>
    <dbReference type="NCBI Taxonomy" id="2840941"/>
    <lineage>
        <taxon>Bacteria</taxon>
        <taxon>Bacillati</taxon>
        <taxon>Bacillota</taxon>
        <taxon>Clostridia</taxon>
        <taxon>Lachnospirales</taxon>
        <taxon>Lachnospiraceae</taxon>
        <taxon>Lachnospiraceae incertae sedis</taxon>
        <taxon>Candidatus Scybalocola (ex Gilroy et al. 2021)</taxon>
    </lineage>
</organism>
<evidence type="ECO:0000313" key="5">
    <source>
        <dbReference type="Proteomes" id="UP000823927"/>
    </source>
</evidence>
<feature type="domain" description="Periplasmic binding protein" evidence="3">
    <location>
        <begin position="89"/>
        <end position="325"/>
    </location>
</feature>
<dbReference type="Pfam" id="PF13407">
    <property type="entry name" value="Peripla_BP_4"/>
    <property type="match status" value="1"/>
</dbReference>
<accession>A0A9D1F6D3</accession>
<evidence type="ECO:0000256" key="2">
    <source>
        <dbReference type="SAM" id="SignalP"/>
    </source>
</evidence>
<proteinExistence type="predicted"/>
<evidence type="ECO:0000256" key="1">
    <source>
        <dbReference type="SAM" id="MobiDB-lite"/>
    </source>
</evidence>
<reference evidence="4" key="2">
    <citation type="journal article" date="2021" name="PeerJ">
        <title>Extensive microbial diversity within the chicken gut microbiome revealed by metagenomics and culture.</title>
        <authorList>
            <person name="Gilroy R."/>
            <person name="Ravi A."/>
            <person name="Getino M."/>
            <person name="Pursley I."/>
            <person name="Horton D.L."/>
            <person name="Alikhan N.F."/>
            <person name="Baker D."/>
            <person name="Gharbi K."/>
            <person name="Hall N."/>
            <person name="Watson M."/>
            <person name="Adriaenssens E.M."/>
            <person name="Foster-Nyarko E."/>
            <person name="Jarju S."/>
            <person name="Secka A."/>
            <person name="Antonio M."/>
            <person name="Oren A."/>
            <person name="Chaudhuri R.R."/>
            <person name="La Ragione R."/>
            <person name="Hildebrand F."/>
            <person name="Pallen M.J."/>
        </authorList>
    </citation>
    <scope>NUCLEOTIDE SEQUENCE</scope>
    <source>
        <strain evidence="4">CHK178-757</strain>
    </source>
</reference>
<dbReference type="Gene3D" id="3.40.50.2300">
    <property type="match status" value="2"/>
</dbReference>
<evidence type="ECO:0000313" key="4">
    <source>
        <dbReference type="EMBL" id="HIS48220.1"/>
    </source>
</evidence>
<comment type="caution">
    <text evidence="4">The sequence shown here is derived from an EMBL/GenBank/DDBJ whole genome shotgun (WGS) entry which is preliminary data.</text>
</comment>
<protein>
    <submittedName>
        <fullName evidence="4">Substrate-binding domain-containing protein</fullName>
    </submittedName>
</protein>
<feature type="signal peptide" evidence="2">
    <location>
        <begin position="1"/>
        <end position="21"/>
    </location>
</feature>
<reference evidence="4" key="1">
    <citation type="submission" date="2020-10" db="EMBL/GenBank/DDBJ databases">
        <authorList>
            <person name="Gilroy R."/>
        </authorList>
    </citation>
    <scope>NUCLEOTIDE SEQUENCE</scope>
    <source>
        <strain evidence="4">CHK178-757</strain>
    </source>
</reference>
<dbReference type="InterPro" id="IPR025997">
    <property type="entry name" value="SBP_2_dom"/>
</dbReference>
<feature type="chain" id="PRO_5039532901" evidence="2">
    <location>
        <begin position="22"/>
        <end position="416"/>
    </location>
</feature>
<dbReference type="EMBL" id="DVIT01000046">
    <property type="protein sequence ID" value="HIS48220.1"/>
    <property type="molecule type" value="Genomic_DNA"/>
</dbReference>
<gene>
    <name evidence="4" type="ORF">IAB46_11835</name>
</gene>
<dbReference type="SUPFAM" id="SSF53822">
    <property type="entry name" value="Periplasmic binding protein-like I"/>
    <property type="match status" value="1"/>
</dbReference>
<dbReference type="PROSITE" id="PS51257">
    <property type="entry name" value="PROKAR_LIPOPROTEIN"/>
    <property type="match status" value="1"/>
</dbReference>
<name>A0A9D1F6D3_9FIRM</name>
<feature type="region of interest" description="Disordered" evidence="1">
    <location>
        <begin position="28"/>
        <end position="57"/>
    </location>
</feature>
<sequence>MKLKKLLAAALAGVMVVGSFAGCSNSGDNGDDNGDTSAAQTEGAGGDETADASGDGEEAVSAEIVDHKIGIGLYTDSGKSVEALKAFLDGISETIGCEFVYTTLSTYDEATNISSIQNLISSGCEGIILTADMGTQAIVEECEAAGVYMAGYLCDYYTSYTTAYDEVFGNDYFLGTVCDGRSDNSEYGTLVAEKVIEGGYKNVGVITFPAYAYPKQADIDAKFRERIQEYNETADEADQITLVDTIELNFTALEDTYLSENPDLDCIFSVAAGAGNVYPVLVANGKTDIKLFTTGFEGTDDADNFGSKGNQCYQGVMFSTPEAIVYPLCLIIDKLNGTTYSDLPEEPEVTDCSPMIVLSDEDMDKVINGAIYYSADYADAFLTGEDVVNLCASYNPDATYANLVDTVNHMGVEDLQ</sequence>
<keyword evidence="2" id="KW-0732">Signal</keyword>
<evidence type="ECO:0000259" key="3">
    <source>
        <dbReference type="Pfam" id="PF13407"/>
    </source>
</evidence>
<feature type="compositionally biased region" description="Acidic residues" evidence="1">
    <location>
        <begin position="48"/>
        <end position="57"/>
    </location>
</feature>